<feature type="region of interest" description="Disordered" evidence="1">
    <location>
        <begin position="1"/>
        <end position="24"/>
    </location>
</feature>
<evidence type="ECO:0000313" key="4">
    <source>
        <dbReference type="Proteomes" id="UP000275267"/>
    </source>
</evidence>
<organism evidence="3 4">
    <name type="scientific">Panicum miliaceum</name>
    <name type="common">Proso millet</name>
    <name type="synonym">Broomcorn millet</name>
    <dbReference type="NCBI Taxonomy" id="4540"/>
    <lineage>
        <taxon>Eukaryota</taxon>
        <taxon>Viridiplantae</taxon>
        <taxon>Streptophyta</taxon>
        <taxon>Embryophyta</taxon>
        <taxon>Tracheophyta</taxon>
        <taxon>Spermatophyta</taxon>
        <taxon>Magnoliopsida</taxon>
        <taxon>Liliopsida</taxon>
        <taxon>Poales</taxon>
        <taxon>Poaceae</taxon>
        <taxon>PACMAD clade</taxon>
        <taxon>Panicoideae</taxon>
        <taxon>Panicodae</taxon>
        <taxon>Paniceae</taxon>
        <taxon>Panicinae</taxon>
        <taxon>Panicum</taxon>
        <taxon>Panicum sect. Panicum</taxon>
    </lineage>
</organism>
<evidence type="ECO:0000256" key="1">
    <source>
        <dbReference type="SAM" id="MobiDB-lite"/>
    </source>
</evidence>
<dbReference type="GO" id="GO:0006260">
    <property type="term" value="P:DNA replication"/>
    <property type="evidence" value="ECO:0007669"/>
    <property type="project" value="InterPro"/>
</dbReference>
<dbReference type="GO" id="GO:0003677">
    <property type="term" value="F:DNA binding"/>
    <property type="evidence" value="ECO:0007669"/>
    <property type="project" value="InterPro"/>
</dbReference>
<proteinExistence type="predicted"/>
<name>A0A3L6SZR2_PANMI</name>
<dbReference type="AlphaFoldDB" id="A0A3L6SZR2"/>
<dbReference type="Gene3D" id="2.40.50.140">
    <property type="entry name" value="Nucleic acid-binding proteins"/>
    <property type="match status" value="1"/>
</dbReference>
<reference evidence="4" key="1">
    <citation type="journal article" date="2019" name="Nat. Commun.">
        <title>The genome of broomcorn millet.</title>
        <authorList>
            <person name="Zou C."/>
            <person name="Miki D."/>
            <person name="Li D."/>
            <person name="Tang Q."/>
            <person name="Xiao L."/>
            <person name="Rajput S."/>
            <person name="Deng P."/>
            <person name="Jia W."/>
            <person name="Huang R."/>
            <person name="Zhang M."/>
            <person name="Sun Y."/>
            <person name="Hu J."/>
            <person name="Fu X."/>
            <person name="Schnable P.S."/>
            <person name="Li F."/>
            <person name="Zhang H."/>
            <person name="Feng B."/>
            <person name="Zhu X."/>
            <person name="Liu R."/>
            <person name="Schnable J.C."/>
            <person name="Zhu J.-K."/>
            <person name="Zhang H."/>
        </authorList>
    </citation>
    <scope>NUCLEOTIDE SEQUENCE [LARGE SCALE GENOMIC DNA]</scope>
</reference>
<dbReference type="Proteomes" id="UP000275267">
    <property type="component" value="Unassembled WGS sequence"/>
</dbReference>
<protein>
    <recommendedName>
        <fullName evidence="2">Replication factor-A protein 1 N-terminal domain-containing protein</fullName>
    </recommendedName>
</protein>
<feature type="domain" description="Replication factor-A protein 1 N-terminal" evidence="2">
    <location>
        <begin position="28"/>
        <end position="112"/>
    </location>
</feature>
<sequence length="113" mass="11696">MAGLPLQDEVLPSTATGGGGGGRMEVDLSHGAVAAMSRHTEGLRPVLQVADAPRLVGSSAAAAKYHLELSDGAHLLQGVLATSLNHLVADGTLRRGSVVRVLDYVCSCIRNQR</sequence>
<gene>
    <name evidence="3" type="ORF">C2845_PM05G10260</name>
</gene>
<dbReference type="Pfam" id="PF04057">
    <property type="entry name" value="Rep-A_N"/>
    <property type="match status" value="1"/>
</dbReference>
<dbReference type="InterPro" id="IPR012340">
    <property type="entry name" value="NA-bd_OB-fold"/>
</dbReference>
<dbReference type="SUPFAM" id="SSF50249">
    <property type="entry name" value="Nucleic acid-binding proteins"/>
    <property type="match status" value="1"/>
</dbReference>
<evidence type="ECO:0000313" key="3">
    <source>
        <dbReference type="EMBL" id="RLN29241.1"/>
    </source>
</evidence>
<comment type="caution">
    <text evidence="3">The sequence shown here is derived from an EMBL/GenBank/DDBJ whole genome shotgun (WGS) entry which is preliminary data.</text>
</comment>
<evidence type="ECO:0000259" key="2">
    <source>
        <dbReference type="Pfam" id="PF04057"/>
    </source>
</evidence>
<dbReference type="GO" id="GO:0005634">
    <property type="term" value="C:nucleus"/>
    <property type="evidence" value="ECO:0007669"/>
    <property type="project" value="InterPro"/>
</dbReference>
<dbReference type="STRING" id="4540.A0A3L6SZR2"/>
<dbReference type="OrthoDB" id="1751331at2759"/>
<dbReference type="InterPro" id="IPR007199">
    <property type="entry name" value="Rep_factor-A_N"/>
</dbReference>
<dbReference type="EMBL" id="PQIB02000003">
    <property type="protein sequence ID" value="RLN29241.1"/>
    <property type="molecule type" value="Genomic_DNA"/>
</dbReference>
<accession>A0A3L6SZR2</accession>
<keyword evidence="4" id="KW-1185">Reference proteome</keyword>